<comment type="caution">
    <text evidence="2">The sequence shown here is derived from an EMBL/GenBank/DDBJ whole genome shotgun (WGS) entry which is preliminary data.</text>
</comment>
<name>A0A5J4SGK8_9EUKA</name>
<dbReference type="AlphaFoldDB" id="A0A5J4SGK8"/>
<organism evidence="2 3">
    <name type="scientific">Streblomastix strix</name>
    <dbReference type="NCBI Taxonomy" id="222440"/>
    <lineage>
        <taxon>Eukaryota</taxon>
        <taxon>Metamonada</taxon>
        <taxon>Preaxostyla</taxon>
        <taxon>Oxymonadida</taxon>
        <taxon>Streblomastigidae</taxon>
        <taxon>Streblomastix</taxon>
    </lineage>
</organism>
<evidence type="ECO:0000313" key="2">
    <source>
        <dbReference type="EMBL" id="KAA6344495.1"/>
    </source>
</evidence>
<feature type="non-terminal residue" evidence="2">
    <location>
        <position position="1"/>
    </location>
</feature>
<reference evidence="2 3" key="1">
    <citation type="submission" date="2019-03" db="EMBL/GenBank/DDBJ databases">
        <title>Single cell metagenomics reveals metabolic interactions within the superorganism composed of flagellate Streblomastix strix and complex community of Bacteroidetes bacteria on its surface.</title>
        <authorList>
            <person name="Treitli S.C."/>
            <person name="Kolisko M."/>
            <person name="Husnik F."/>
            <person name="Keeling P."/>
            <person name="Hampl V."/>
        </authorList>
    </citation>
    <scope>NUCLEOTIDE SEQUENCE [LARGE SCALE GENOMIC DNA]</scope>
    <source>
        <strain evidence="2">ST1C</strain>
    </source>
</reference>
<evidence type="ECO:0000256" key="1">
    <source>
        <dbReference type="SAM" id="MobiDB-lite"/>
    </source>
</evidence>
<protein>
    <submittedName>
        <fullName evidence="2">Uncharacterized protein</fullName>
    </submittedName>
</protein>
<sequence length="147" mass="16327">KPALGSAVLRHGQSTDDQYSKSNWHNLSQEHIEQGYQDESVSHAQSEIRNPSLQYAGQIPLALGSEVDLHSHLEEGIPVNCDESVGHLQPQGQFVFVHVHESQGTVELELAVHFFSDQHNQGGYYDEGFESHTQFAFGQSLFVQQAG</sequence>
<dbReference type="Proteomes" id="UP000324800">
    <property type="component" value="Unassembled WGS sequence"/>
</dbReference>
<dbReference type="EMBL" id="SNRW01040369">
    <property type="protein sequence ID" value="KAA6344495.1"/>
    <property type="molecule type" value="Genomic_DNA"/>
</dbReference>
<feature type="region of interest" description="Disordered" evidence="1">
    <location>
        <begin position="1"/>
        <end position="21"/>
    </location>
</feature>
<accession>A0A5J4SGK8</accession>
<gene>
    <name evidence="2" type="ORF">EZS28_052236</name>
</gene>
<feature type="non-terminal residue" evidence="2">
    <location>
        <position position="147"/>
    </location>
</feature>
<proteinExistence type="predicted"/>
<evidence type="ECO:0000313" key="3">
    <source>
        <dbReference type="Proteomes" id="UP000324800"/>
    </source>
</evidence>